<dbReference type="Proteomes" id="UP000569018">
    <property type="component" value="Unassembled WGS sequence"/>
</dbReference>
<organism evidence="1 2">
    <name type="scientific">Candidatus Hakubella thermalkaliphila</name>
    <dbReference type="NCBI Taxonomy" id="2754717"/>
    <lineage>
        <taxon>Bacteria</taxon>
        <taxon>Bacillati</taxon>
        <taxon>Actinomycetota</taxon>
        <taxon>Actinomycetota incertae sedis</taxon>
        <taxon>Candidatus Hakubellales</taxon>
        <taxon>Candidatus Hakubellaceae</taxon>
        <taxon>Candidatus Hakubella</taxon>
    </lineage>
</organism>
<name>A0A6V8Q7W1_9ACTN</name>
<protein>
    <submittedName>
        <fullName evidence="1">Uncharacterized protein</fullName>
    </submittedName>
</protein>
<sequence length="51" mass="5725">LRSVAPNICMAESPIYLYIFTFSIPSSLSTELSSLTAILEKISEDRQMEMP</sequence>
<gene>
    <name evidence="1" type="ORF">HKBW3S47_01891</name>
</gene>
<feature type="non-terminal residue" evidence="1">
    <location>
        <position position="1"/>
    </location>
</feature>
<dbReference type="AlphaFoldDB" id="A0A6V8Q7W1"/>
<reference evidence="1 2" key="1">
    <citation type="journal article" date="2020" name="Front. Microbiol.">
        <title>Single-cell genomics of novel Actinobacteria with the Wood-Ljungdahl pathway discovered in a serpentinizing system.</title>
        <authorList>
            <person name="Merino N."/>
            <person name="Kawai M."/>
            <person name="Boyd E.S."/>
            <person name="Colman D.R."/>
            <person name="McGlynn S.E."/>
            <person name="Nealson K.H."/>
            <person name="Kurokawa K."/>
            <person name="Hongoh Y."/>
        </authorList>
    </citation>
    <scope>NUCLEOTIDE SEQUENCE [LARGE SCALE GENOMIC DNA]</scope>
    <source>
        <strain evidence="1 2">S47</strain>
    </source>
</reference>
<proteinExistence type="predicted"/>
<evidence type="ECO:0000313" key="2">
    <source>
        <dbReference type="Proteomes" id="UP000569018"/>
    </source>
</evidence>
<evidence type="ECO:0000313" key="1">
    <source>
        <dbReference type="EMBL" id="GFP40194.1"/>
    </source>
</evidence>
<dbReference type="EMBL" id="BLSD01000163">
    <property type="protein sequence ID" value="GFP40194.1"/>
    <property type="molecule type" value="Genomic_DNA"/>
</dbReference>
<accession>A0A6V8Q7W1</accession>
<comment type="caution">
    <text evidence="1">The sequence shown here is derived from an EMBL/GenBank/DDBJ whole genome shotgun (WGS) entry which is preliminary data.</text>
</comment>